<reference evidence="2" key="2">
    <citation type="submission" date="2021-09" db="EMBL/GenBank/DDBJ databases">
        <authorList>
            <person name="Gilroy R."/>
        </authorList>
    </citation>
    <scope>NUCLEOTIDE SEQUENCE</scope>
    <source>
        <strain evidence="2">CHK193-16274</strain>
    </source>
</reference>
<dbReference type="PANTHER" id="PTHR36836:SF1">
    <property type="entry name" value="COLANIC ACID BIOSYNTHESIS PROTEIN WCAK"/>
    <property type="match status" value="1"/>
</dbReference>
<organism evidence="2 3">
    <name type="scientific">Thomasclavelia spiroformis</name>
    <dbReference type="NCBI Taxonomy" id="29348"/>
    <lineage>
        <taxon>Bacteria</taxon>
        <taxon>Bacillati</taxon>
        <taxon>Bacillota</taxon>
        <taxon>Erysipelotrichia</taxon>
        <taxon>Erysipelotrichales</taxon>
        <taxon>Coprobacillaceae</taxon>
        <taxon>Thomasclavelia</taxon>
    </lineage>
</organism>
<dbReference type="GO" id="GO:0016740">
    <property type="term" value="F:transferase activity"/>
    <property type="evidence" value="ECO:0007669"/>
    <property type="project" value="UniProtKB-KW"/>
</dbReference>
<evidence type="ECO:0000313" key="3">
    <source>
        <dbReference type="Proteomes" id="UP000749320"/>
    </source>
</evidence>
<comment type="caution">
    <text evidence="2">The sequence shown here is derived from an EMBL/GenBank/DDBJ whole genome shotgun (WGS) entry which is preliminary data.</text>
</comment>
<keyword evidence="2" id="KW-0808">Transferase</keyword>
<evidence type="ECO:0000259" key="1">
    <source>
        <dbReference type="Pfam" id="PF04230"/>
    </source>
</evidence>
<sequence length="382" mass="44308">MKKIVLISRFNTNNIGDIVIANTLKRDLSQIGNVECISLFGRPKTQMNMNKIIRYAHKNLIPKLFKNAIRKVQNELFLRLGIKEKSIIVLGGGNMMVDVNTTTRSANRYVPYIKAAKPKNCMLIALDIGIGPFCTDRQRKAAIDILNNMDFISFRDRSSQKIYEEARGISPHCISIDPAFFYRSRVEEKTLSVKRRVGINLLNLYLVEYDKKYVTNVLRGYQILGEMIAGLLGAEIYFYITDEADIPFLEEIANFNFKEKCYVKYIEGVKDLLAFYDEMDVIVGTRMHSMILAYSRRTPCVGLKWQQKVEDLFLLLESGDKLFPFDDLVNKPDKIILAISKIYDNYELEQKHITNIYRKLNEIRVISYKDFTQIVREKLNEN</sequence>
<dbReference type="PANTHER" id="PTHR36836">
    <property type="entry name" value="COLANIC ACID BIOSYNTHESIS PROTEIN WCAK"/>
    <property type="match status" value="1"/>
</dbReference>
<dbReference type="InterPro" id="IPR007345">
    <property type="entry name" value="Polysacch_pyruvyl_Trfase"/>
</dbReference>
<dbReference type="Pfam" id="PF04230">
    <property type="entry name" value="PS_pyruv_trans"/>
    <property type="match status" value="1"/>
</dbReference>
<name>A0A921GD38_9FIRM</name>
<dbReference type="EMBL" id="DYWV01000182">
    <property type="protein sequence ID" value="HJF40319.1"/>
    <property type="molecule type" value="Genomic_DNA"/>
</dbReference>
<protein>
    <submittedName>
        <fullName evidence="2">Polysaccharide pyruvyl transferase family protein</fullName>
    </submittedName>
</protein>
<accession>A0A921GD38</accession>
<dbReference type="Proteomes" id="UP000749320">
    <property type="component" value="Unassembled WGS sequence"/>
</dbReference>
<proteinExistence type="predicted"/>
<gene>
    <name evidence="2" type="ORF">K8V91_05280</name>
</gene>
<feature type="domain" description="Polysaccharide pyruvyl transferase" evidence="1">
    <location>
        <begin position="14"/>
        <end position="305"/>
    </location>
</feature>
<dbReference type="AlphaFoldDB" id="A0A921GD38"/>
<evidence type="ECO:0000313" key="2">
    <source>
        <dbReference type="EMBL" id="HJF40319.1"/>
    </source>
</evidence>
<reference evidence="2" key="1">
    <citation type="journal article" date="2021" name="PeerJ">
        <title>Extensive microbial diversity within the chicken gut microbiome revealed by metagenomics and culture.</title>
        <authorList>
            <person name="Gilroy R."/>
            <person name="Ravi A."/>
            <person name="Getino M."/>
            <person name="Pursley I."/>
            <person name="Horton D.L."/>
            <person name="Alikhan N.F."/>
            <person name="Baker D."/>
            <person name="Gharbi K."/>
            <person name="Hall N."/>
            <person name="Watson M."/>
            <person name="Adriaenssens E.M."/>
            <person name="Foster-Nyarko E."/>
            <person name="Jarju S."/>
            <person name="Secka A."/>
            <person name="Antonio M."/>
            <person name="Oren A."/>
            <person name="Chaudhuri R.R."/>
            <person name="La Ragione R."/>
            <person name="Hildebrand F."/>
            <person name="Pallen M.J."/>
        </authorList>
    </citation>
    <scope>NUCLEOTIDE SEQUENCE</scope>
    <source>
        <strain evidence="2">CHK193-16274</strain>
    </source>
</reference>